<keyword evidence="3" id="KW-0210">Decarboxylase</keyword>
<evidence type="ECO:0000256" key="3">
    <source>
        <dbReference type="ARBA" id="ARBA00022793"/>
    </source>
</evidence>
<evidence type="ECO:0000313" key="8">
    <source>
        <dbReference type="Proteomes" id="UP001611339"/>
    </source>
</evidence>
<dbReference type="SUPFAM" id="SSF53383">
    <property type="entry name" value="PLP-dependent transferases"/>
    <property type="match status" value="1"/>
</dbReference>
<evidence type="ECO:0000256" key="5">
    <source>
        <dbReference type="ARBA" id="ARBA00023239"/>
    </source>
</evidence>
<proteinExistence type="inferred from homology"/>
<dbReference type="CDD" id="cd06450">
    <property type="entry name" value="DOPA_deC_like"/>
    <property type="match status" value="1"/>
</dbReference>
<keyword evidence="4 6" id="KW-0663">Pyridoxal phosphate</keyword>
<evidence type="ECO:0000256" key="2">
    <source>
        <dbReference type="ARBA" id="ARBA00009533"/>
    </source>
</evidence>
<dbReference type="InterPro" id="IPR010977">
    <property type="entry name" value="Aromatic_deC"/>
</dbReference>
<dbReference type="InterPro" id="IPR002129">
    <property type="entry name" value="PyrdxlP-dep_de-COase"/>
</dbReference>
<dbReference type="Pfam" id="PF00282">
    <property type="entry name" value="Pyridoxal_deC"/>
    <property type="match status" value="1"/>
</dbReference>
<dbReference type="InterPro" id="IPR015424">
    <property type="entry name" value="PyrdxlP-dep_Trfase"/>
</dbReference>
<organism evidence="7 8">
    <name type="scientific">Streptomyces litmocidini</name>
    <dbReference type="NCBI Taxonomy" id="67318"/>
    <lineage>
        <taxon>Bacteria</taxon>
        <taxon>Bacillati</taxon>
        <taxon>Actinomycetota</taxon>
        <taxon>Actinomycetes</taxon>
        <taxon>Kitasatosporales</taxon>
        <taxon>Streptomycetaceae</taxon>
        <taxon>Streptomyces</taxon>
    </lineage>
</organism>
<dbReference type="RefSeq" id="WP_398708568.1">
    <property type="nucleotide sequence ID" value="NZ_JBIRUI010000004.1"/>
</dbReference>
<dbReference type="PANTHER" id="PTHR45677:SF8">
    <property type="entry name" value="CYSTEINE SULFINIC ACID DECARBOXYLASE"/>
    <property type="match status" value="1"/>
</dbReference>
<keyword evidence="5 6" id="KW-0456">Lyase</keyword>
<evidence type="ECO:0000256" key="1">
    <source>
        <dbReference type="ARBA" id="ARBA00001933"/>
    </source>
</evidence>
<evidence type="ECO:0000256" key="4">
    <source>
        <dbReference type="ARBA" id="ARBA00022898"/>
    </source>
</evidence>
<dbReference type="Gene3D" id="3.40.640.10">
    <property type="entry name" value="Type I PLP-dependent aspartate aminotransferase-like (Major domain)"/>
    <property type="match status" value="1"/>
</dbReference>
<gene>
    <name evidence="7" type="ORF">ACH407_11140</name>
</gene>
<evidence type="ECO:0000313" key="7">
    <source>
        <dbReference type="EMBL" id="MFI1714114.1"/>
    </source>
</evidence>
<dbReference type="PRINTS" id="PR00800">
    <property type="entry name" value="YHDCRBOXLASE"/>
</dbReference>
<comment type="cofactor">
    <cofactor evidence="1 6">
        <name>pyridoxal 5'-phosphate</name>
        <dbReference type="ChEBI" id="CHEBI:597326"/>
    </cofactor>
</comment>
<sequence length="492" mass="53166">MRSHLLNDTTTESYRRSVTEGVERVARKLATTRGPFTGVTPSELAPAVDAVDLDRPLGDASAALDELEDVYLRDAVYFHHPRYLAHLNCPVVIPAVLGEAVLSAVNSSLDTWDQSAGGTLIERKLIDWTTRRIGLGPLADGVFTSGGTQSNLQALLLAREETGTTDLSKLRIFSSECSHFSVQKSARLLGLGRDAVVSVPVDRNRRMQSVVLAAELEACRAEGLIPMAIVATAGTTDFGSIDPLPEIANLAAEYGAWMHVDAAYGCGLLASRTRRHLLDGIERADSVTVDYHKSFFQPVSSSAVLVRDGATLRHATYHADYLNPLPQALGSARAGGTPSTLAEKIPNQVDKSLQTTRRFDALKLWMTLRVMGADGIGELFDEVCGLAREGFELLAADPRYDVVVEPQLSTLVYRYVPEAVTDPADIDRANLYARKALFASGEAVVAGTKVDGRQYLKFTLLNPETTPADIAAVLDLIAGHAEQYLGENLVHA</sequence>
<reference evidence="7 8" key="1">
    <citation type="submission" date="2024-10" db="EMBL/GenBank/DDBJ databases">
        <title>The Natural Products Discovery Center: Release of the First 8490 Sequenced Strains for Exploring Actinobacteria Biosynthetic Diversity.</title>
        <authorList>
            <person name="Kalkreuter E."/>
            <person name="Kautsar S.A."/>
            <person name="Yang D."/>
            <person name="Bader C.D."/>
            <person name="Teijaro C.N."/>
            <person name="Fluegel L."/>
            <person name="Davis C.M."/>
            <person name="Simpson J.R."/>
            <person name="Lauterbach L."/>
            <person name="Steele A.D."/>
            <person name="Gui C."/>
            <person name="Meng S."/>
            <person name="Li G."/>
            <person name="Viehrig K."/>
            <person name="Ye F."/>
            <person name="Su P."/>
            <person name="Kiefer A.F."/>
            <person name="Nichols A."/>
            <person name="Cepeda A.J."/>
            <person name="Yan W."/>
            <person name="Fan B."/>
            <person name="Jiang Y."/>
            <person name="Adhikari A."/>
            <person name="Zheng C.-J."/>
            <person name="Schuster L."/>
            <person name="Cowan T.M."/>
            <person name="Smanski M.J."/>
            <person name="Chevrette M.G."/>
            <person name="De Carvalho L.P.S."/>
            <person name="Shen B."/>
        </authorList>
    </citation>
    <scope>NUCLEOTIDE SEQUENCE [LARGE SCALE GENOMIC DNA]</scope>
    <source>
        <strain evidence="7 8">NPDC020602</strain>
    </source>
</reference>
<dbReference type="EMBL" id="JBIRUI010000004">
    <property type="protein sequence ID" value="MFI1714114.1"/>
    <property type="molecule type" value="Genomic_DNA"/>
</dbReference>
<evidence type="ECO:0000256" key="6">
    <source>
        <dbReference type="RuleBase" id="RU000382"/>
    </source>
</evidence>
<dbReference type="InterPro" id="IPR015421">
    <property type="entry name" value="PyrdxlP-dep_Trfase_major"/>
</dbReference>
<dbReference type="Gene3D" id="3.90.1150.170">
    <property type="match status" value="2"/>
</dbReference>
<dbReference type="Proteomes" id="UP001611339">
    <property type="component" value="Unassembled WGS sequence"/>
</dbReference>
<protein>
    <submittedName>
        <fullName evidence="7">Pyridoxal phosphate-dependent decarboxylase family protein</fullName>
    </submittedName>
</protein>
<dbReference type="PANTHER" id="PTHR45677">
    <property type="entry name" value="GLUTAMATE DECARBOXYLASE-RELATED"/>
    <property type="match status" value="1"/>
</dbReference>
<accession>A0ABW7U3A5</accession>
<comment type="caution">
    <text evidence="7">The sequence shown here is derived from an EMBL/GenBank/DDBJ whole genome shotgun (WGS) entry which is preliminary data.</text>
</comment>
<keyword evidence="8" id="KW-1185">Reference proteome</keyword>
<name>A0ABW7U3A5_9ACTN</name>
<comment type="similarity">
    <text evidence="2 6">Belongs to the group II decarboxylase family.</text>
</comment>